<reference evidence="1 3" key="1">
    <citation type="journal article" date="2008" name="Science">
        <title>The Physcomitrella genome reveals evolutionary insights into the conquest of land by plants.</title>
        <authorList>
            <person name="Rensing S."/>
            <person name="Lang D."/>
            <person name="Zimmer A."/>
            <person name="Terry A."/>
            <person name="Salamov A."/>
            <person name="Shapiro H."/>
            <person name="Nishiyama T."/>
            <person name="Perroud P.-F."/>
            <person name="Lindquist E."/>
            <person name="Kamisugi Y."/>
            <person name="Tanahashi T."/>
            <person name="Sakakibara K."/>
            <person name="Fujita T."/>
            <person name="Oishi K."/>
            <person name="Shin-I T."/>
            <person name="Kuroki Y."/>
            <person name="Toyoda A."/>
            <person name="Suzuki Y."/>
            <person name="Hashimoto A."/>
            <person name="Yamaguchi K."/>
            <person name="Sugano A."/>
            <person name="Kohara Y."/>
            <person name="Fujiyama A."/>
            <person name="Anterola A."/>
            <person name="Aoki S."/>
            <person name="Ashton N."/>
            <person name="Barbazuk W.B."/>
            <person name="Barker E."/>
            <person name="Bennetzen J."/>
            <person name="Bezanilla M."/>
            <person name="Blankenship R."/>
            <person name="Cho S.H."/>
            <person name="Dutcher S."/>
            <person name="Estelle M."/>
            <person name="Fawcett J.A."/>
            <person name="Gundlach H."/>
            <person name="Hanada K."/>
            <person name="Heyl A."/>
            <person name="Hicks K.A."/>
            <person name="Hugh J."/>
            <person name="Lohr M."/>
            <person name="Mayer K."/>
            <person name="Melkozernov A."/>
            <person name="Murata T."/>
            <person name="Nelson D."/>
            <person name="Pils B."/>
            <person name="Prigge M."/>
            <person name="Reiss B."/>
            <person name="Renner T."/>
            <person name="Rombauts S."/>
            <person name="Rushton P."/>
            <person name="Sanderfoot A."/>
            <person name="Schween G."/>
            <person name="Shiu S.-H."/>
            <person name="Stueber K."/>
            <person name="Theodoulou F.L."/>
            <person name="Tu H."/>
            <person name="Van de Peer Y."/>
            <person name="Verrier P.J."/>
            <person name="Waters E."/>
            <person name="Wood A."/>
            <person name="Yang L."/>
            <person name="Cove D."/>
            <person name="Cuming A."/>
            <person name="Hasebe M."/>
            <person name="Lucas S."/>
            <person name="Mishler D.B."/>
            <person name="Reski R."/>
            <person name="Grigoriev I."/>
            <person name="Quatrano R.S."/>
            <person name="Boore J.L."/>
        </authorList>
    </citation>
    <scope>NUCLEOTIDE SEQUENCE [LARGE SCALE GENOMIC DNA]</scope>
    <source>
        <strain evidence="2 3">cv. Gransden 2004</strain>
    </source>
</reference>
<dbReference type="EMBL" id="ABEU02000003">
    <property type="protein sequence ID" value="PNR58175.1"/>
    <property type="molecule type" value="Genomic_DNA"/>
</dbReference>
<evidence type="ECO:0000313" key="3">
    <source>
        <dbReference type="Proteomes" id="UP000006727"/>
    </source>
</evidence>
<name>A0A2K1KWK6_PHYPA</name>
<accession>A0A2K1KWK6</accession>
<protein>
    <submittedName>
        <fullName evidence="1 2">Uncharacterized protein</fullName>
    </submittedName>
</protein>
<dbReference type="EnsemblPlants" id="Pp3c3_30530V3.1">
    <property type="protein sequence ID" value="Pp3c3_30530V3.1"/>
    <property type="gene ID" value="Pp3c3_30530"/>
</dbReference>
<dbReference type="Gramene" id="Pp3c3_30530V3.1">
    <property type="protein sequence ID" value="Pp3c3_30530V3.1"/>
    <property type="gene ID" value="Pp3c3_30530"/>
</dbReference>
<evidence type="ECO:0000313" key="1">
    <source>
        <dbReference type="EMBL" id="PNR58175.1"/>
    </source>
</evidence>
<sequence length="47" mass="5644">MEHRQRIMRSQLKIYRRKAKTDAGVRTAIWLVAPLRNCDQTNTPQYK</sequence>
<keyword evidence="3" id="KW-1185">Reference proteome</keyword>
<dbReference type="AlphaFoldDB" id="A0A2K1KWK6"/>
<gene>
    <name evidence="1" type="ORF">PHYPA_005170</name>
</gene>
<organism evidence="1">
    <name type="scientific">Physcomitrium patens</name>
    <name type="common">Spreading-leaved earth moss</name>
    <name type="synonym">Physcomitrella patens</name>
    <dbReference type="NCBI Taxonomy" id="3218"/>
    <lineage>
        <taxon>Eukaryota</taxon>
        <taxon>Viridiplantae</taxon>
        <taxon>Streptophyta</taxon>
        <taxon>Embryophyta</taxon>
        <taxon>Bryophyta</taxon>
        <taxon>Bryophytina</taxon>
        <taxon>Bryopsida</taxon>
        <taxon>Funariidae</taxon>
        <taxon>Funariales</taxon>
        <taxon>Funariaceae</taxon>
        <taxon>Physcomitrium</taxon>
    </lineage>
</organism>
<dbReference type="Proteomes" id="UP000006727">
    <property type="component" value="Chromosome 3"/>
</dbReference>
<reference evidence="1 3" key="2">
    <citation type="journal article" date="2018" name="Plant J.">
        <title>The Physcomitrella patens chromosome-scale assembly reveals moss genome structure and evolution.</title>
        <authorList>
            <person name="Lang D."/>
            <person name="Ullrich K.K."/>
            <person name="Murat F."/>
            <person name="Fuchs J."/>
            <person name="Jenkins J."/>
            <person name="Haas F.B."/>
            <person name="Piednoel M."/>
            <person name="Gundlach H."/>
            <person name="Van Bel M."/>
            <person name="Meyberg R."/>
            <person name="Vives C."/>
            <person name="Morata J."/>
            <person name="Symeonidi A."/>
            <person name="Hiss M."/>
            <person name="Muchero W."/>
            <person name="Kamisugi Y."/>
            <person name="Saleh O."/>
            <person name="Blanc G."/>
            <person name="Decker E.L."/>
            <person name="van Gessel N."/>
            <person name="Grimwood J."/>
            <person name="Hayes R.D."/>
            <person name="Graham S.W."/>
            <person name="Gunter L.E."/>
            <person name="McDaniel S.F."/>
            <person name="Hoernstein S.N.W."/>
            <person name="Larsson A."/>
            <person name="Li F.W."/>
            <person name="Perroud P.F."/>
            <person name="Phillips J."/>
            <person name="Ranjan P."/>
            <person name="Rokshar D.S."/>
            <person name="Rothfels C.J."/>
            <person name="Schneider L."/>
            <person name="Shu S."/>
            <person name="Stevenson D.W."/>
            <person name="Thummler F."/>
            <person name="Tillich M."/>
            <person name="Villarreal Aguilar J.C."/>
            <person name="Widiez T."/>
            <person name="Wong G.K."/>
            <person name="Wymore A."/>
            <person name="Zhang Y."/>
            <person name="Zimmer A.D."/>
            <person name="Quatrano R.S."/>
            <person name="Mayer K.F.X."/>
            <person name="Goodstein D."/>
            <person name="Casacuberta J.M."/>
            <person name="Vandepoele K."/>
            <person name="Reski R."/>
            <person name="Cuming A.C."/>
            <person name="Tuskan G.A."/>
            <person name="Maumus F."/>
            <person name="Salse J."/>
            <person name="Schmutz J."/>
            <person name="Rensing S.A."/>
        </authorList>
    </citation>
    <scope>NUCLEOTIDE SEQUENCE [LARGE SCALE GENOMIC DNA]</scope>
    <source>
        <strain evidence="2 3">cv. Gransden 2004</strain>
    </source>
</reference>
<proteinExistence type="predicted"/>
<dbReference type="InParanoid" id="A0A2K1KWK6"/>
<evidence type="ECO:0000313" key="2">
    <source>
        <dbReference type="EnsemblPlants" id="Pp3c3_30530V3.1"/>
    </source>
</evidence>
<reference evidence="2" key="3">
    <citation type="submission" date="2020-12" db="UniProtKB">
        <authorList>
            <consortium name="EnsemblPlants"/>
        </authorList>
    </citation>
    <scope>IDENTIFICATION</scope>
</reference>